<proteinExistence type="predicted"/>
<organism evidence="1 2">
    <name type="scientific">Roseivirga seohaensis</name>
    <dbReference type="NCBI Taxonomy" id="1914963"/>
    <lineage>
        <taxon>Bacteria</taxon>
        <taxon>Pseudomonadati</taxon>
        <taxon>Bacteroidota</taxon>
        <taxon>Cytophagia</taxon>
        <taxon>Cytophagales</taxon>
        <taxon>Roseivirgaceae</taxon>
        <taxon>Roseivirga</taxon>
    </lineage>
</organism>
<comment type="caution">
    <text evidence="1">The sequence shown here is derived from an EMBL/GenBank/DDBJ whole genome shotgun (WGS) entry which is preliminary data.</text>
</comment>
<protein>
    <submittedName>
        <fullName evidence="1">Nucleotide pyrophosphatase</fullName>
    </submittedName>
</protein>
<evidence type="ECO:0000313" key="2">
    <source>
        <dbReference type="Proteomes" id="UP000075663"/>
    </source>
</evidence>
<dbReference type="Pfam" id="PF01663">
    <property type="entry name" value="Phosphodiest"/>
    <property type="match status" value="1"/>
</dbReference>
<dbReference type="EMBL" id="LRPB01000034">
    <property type="protein sequence ID" value="KYG83099.1"/>
    <property type="molecule type" value="Genomic_DNA"/>
</dbReference>
<dbReference type="AlphaFoldDB" id="A0A150XWE2"/>
<dbReference type="RefSeq" id="WP_062301794.1">
    <property type="nucleotide sequence ID" value="NZ_LRPB01000034.1"/>
</dbReference>
<dbReference type="PROSITE" id="PS51257">
    <property type="entry name" value="PROKAR_LIPOPROTEIN"/>
    <property type="match status" value="1"/>
</dbReference>
<dbReference type="GO" id="GO:0016787">
    <property type="term" value="F:hydrolase activity"/>
    <property type="evidence" value="ECO:0007669"/>
    <property type="project" value="UniProtKB-ARBA"/>
</dbReference>
<accession>A0A150XWE2</accession>
<dbReference type="Gene3D" id="3.40.720.10">
    <property type="entry name" value="Alkaline Phosphatase, subunit A"/>
    <property type="match status" value="1"/>
</dbReference>
<evidence type="ECO:0000313" key="1">
    <source>
        <dbReference type="EMBL" id="KYG83099.1"/>
    </source>
</evidence>
<gene>
    <name evidence="1" type="ORF">AWW67_06655</name>
</gene>
<reference evidence="1 2" key="1">
    <citation type="submission" date="2016-01" db="EMBL/GenBank/DDBJ databases">
        <title>Genome sequencing of Roseivirga seohaensis SW-152.</title>
        <authorList>
            <person name="Selvaratnam C."/>
            <person name="Thevarajoo S."/>
            <person name="Goh K.M."/>
            <person name="Ee R."/>
            <person name="Chan K.-G."/>
            <person name="Chong C.S."/>
        </authorList>
    </citation>
    <scope>NUCLEOTIDE SEQUENCE [LARGE SCALE GENOMIC DNA]</scope>
    <source>
        <strain evidence="1 2">SW-152</strain>
    </source>
</reference>
<dbReference type="Proteomes" id="UP000075663">
    <property type="component" value="Unassembled WGS sequence"/>
</dbReference>
<dbReference type="SUPFAM" id="SSF53649">
    <property type="entry name" value="Alkaline phosphatase-like"/>
    <property type="match status" value="1"/>
</dbReference>
<dbReference type="PANTHER" id="PTHR10151:SF120">
    <property type="entry name" value="BIS(5'-ADENOSYL)-TRIPHOSPHATASE"/>
    <property type="match status" value="1"/>
</dbReference>
<name>A0A150XWE2_9BACT</name>
<dbReference type="InterPro" id="IPR017850">
    <property type="entry name" value="Alkaline_phosphatase_core_sf"/>
</dbReference>
<dbReference type="PANTHER" id="PTHR10151">
    <property type="entry name" value="ECTONUCLEOTIDE PYROPHOSPHATASE/PHOSPHODIESTERASE"/>
    <property type="match status" value="1"/>
</dbReference>
<sequence>MLKSISILFLAIIMAACNSTPEKKVMIILVDGVPADVLESVDTPILDQIATQGGYTRAYQGGGKDEYTQTPTISAPGYMNMITGVWGNKHNVWGNSVRNPNYNYWNIFRTVKTVNPEMTTAIFSSWEDNRTKLVGEGKTEAGNFMFDYSFDGFELDTVAFPHTADRSFMFNIDENVSKGTADYVLTDAPNLSWVYLEFTDDMGHMYGDSPQMIEAVKGMDNQVGRMWAAIQQREKEFNEDWMIVITTDHGRTESNGKGHGGQSERERTTWIVTNQNNLNKRFENNPPVVDVAASALRFLGIEAPDQIKEEMDGVPFIGDISIMNAKAKVEGDELIVSWEVADASGSVEIYQSSTNNFAKGEKDEYSLLGKADVKNGRFKTDFVFPVGTTKLLLKAPHNWTNVWIIVE</sequence>
<dbReference type="InterPro" id="IPR002591">
    <property type="entry name" value="Phosphodiest/P_Trfase"/>
</dbReference>
<dbReference type="STRING" id="1914963.AWW67_06655"/>